<evidence type="ECO:0000256" key="1">
    <source>
        <dbReference type="ARBA" id="ARBA00022801"/>
    </source>
</evidence>
<protein>
    <submittedName>
        <fullName evidence="4">Metallo-beta-lactamase family protein</fullName>
    </submittedName>
</protein>
<keyword evidence="1" id="KW-0378">Hydrolase</keyword>
<gene>
    <name evidence="4" type="ORF">E9232_000666</name>
</gene>
<dbReference type="InterPro" id="IPR011108">
    <property type="entry name" value="RMMBL"/>
</dbReference>
<dbReference type="Gene3D" id="3.40.50.10890">
    <property type="match status" value="1"/>
</dbReference>
<evidence type="ECO:0000313" key="4">
    <source>
        <dbReference type="EMBL" id="MDR6288167.1"/>
    </source>
</evidence>
<dbReference type="SUPFAM" id="SSF56281">
    <property type="entry name" value="Metallo-hydrolase/oxidoreductase"/>
    <property type="match status" value="1"/>
</dbReference>
<feature type="domain" description="Metallo-beta-lactamase" evidence="2">
    <location>
        <begin position="15"/>
        <end position="242"/>
    </location>
</feature>
<dbReference type="EMBL" id="JAVDPW010000001">
    <property type="protein sequence ID" value="MDR6288167.1"/>
    <property type="molecule type" value="Genomic_DNA"/>
</dbReference>
<dbReference type="InterPro" id="IPR001279">
    <property type="entry name" value="Metallo-B-lactamas"/>
</dbReference>
<dbReference type="InterPro" id="IPR022712">
    <property type="entry name" value="Beta_Casp"/>
</dbReference>
<proteinExistence type="predicted"/>
<dbReference type="CDD" id="cd16295">
    <property type="entry name" value="TTHA0252-CPSF-like_MBL-fold"/>
    <property type="match status" value="1"/>
</dbReference>
<name>A0ABU1JHR8_9PROT</name>
<dbReference type="SMART" id="SM00849">
    <property type="entry name" value="Lactamase_B"/>
    <property type="match status" value="1"/>
</dbReference>
<dbReference type="InterPro" id="IPR036866">
    <property type="entry name" value="RibonucZ/Hydroxyglut_hydro"/>
</dbReference>
<evidence type="ECO:0000313" key="5">
    <source>
        <dbReference type="Proteomes" id="UP001262410"/>
    </source>
</evidence>
<evidence type="ECO:0000259" key="2">
    <source>
        <dbReference type="SMART" id="SM00849"/>
    </source>
</evidence>
<sequence>MAPALHFHGAAGTVTGSCLLLETSRGRMLVDCGLFQGSKTLKGLNYIGFPFRPAQVDCVLLTHAHIDHSGLIPKLARDGFRGPVYATRGTIDLCGVMLPDSGHIQESEVLTLNQRNQRRGQPKVTPIYTVADAQATLAAFRAVDYETWFEPLPGVRARYWNAGHILGSASIEIELAGEDGKPLRLLVSGDLGPDVGMLQTDRRSPADIDILVCEATYGDVDRPAITPETRREHLASEVRKAMTPQGVLIIPAFAVERTQELILDLVRLMDQGIVPKSPIYVDSPLAIRATDVFLRNHLALEDGPDFARALKSRQIHFAETPDQSRAINDIDGFRIVIAASGMCDAGRIRHHLKRHLWNPAATILLTGFQAQGTLGRLLQDGAKAVRIQGEDFQVRARIRMIEDYSGHADGPELARWIIDRQPIHQAVFLVHGERLALAAMKERVVEGVDPPPTVLLPQLDDGYRLQPGGPELIPMSQRPRILPEAVSSLDWHNERARLLLDIDARLEAANHDRARSAVLRHLRNALDES</sequence>
<dbReference type="Pfam" id="PF10996">
    <property type="entry name" value="Beta-Casp"/>
    <property type="match status" value="1"/>
</dbReference>
<dbReference type="PANTHER" id="PTHR11203">
    <property type="entry name" value="CLEAVAGE AND POLYADENYLATION SPECIFICITY FACTOR FAMILY MEMBER"/>
    <property type="match status" value="1"/>
</dbReference>
<organism evidence="4 5">
    <name type="scientific">Inquilinus ginsengisoli</name>
    <dbReference type="NCBI Taxonomy" id="363840"/>
    <lineage>
        <taxon>Bacteria</taxon>
        <taxon>Pseudomonadati</taxon>
        <taxon>Pseudomonadota</taxon>
        <taxon>Alphaproteobacteria</taxon>
        <taxon>Rhodospirillales</taxon>
        <taxon>Rhodospirillaceae</taxon>
        <taxon>Inquilinus</taxon>
    </lineage>
</organism>
<evidence type="ECO:0000259" key="3">
    <source>
        <dbReference type="SMART" id="SM01027"/>
    </source>
</evidence>
<accession>A0ABU1JHR8</accession>
<dbReference type="RefSeq" id="WP_309792136.1">
    <property type="nucleotide sequence ID" value="NZ_JAVDPW010000001.1"/>
</dbReference>
<dbReference type="Proteomes" id="UP001262410">
    <property type="component" value="Unassembled WGS sequence"/>
</dbReference>
<dbReference type="Pfam" id="PF07521">
    <property type="entry name" value="RMMBL"/>
    <property type="match status" value="1"/>
</dbReference>
<reference evidence="4 5" key="1">
    <citation type="submission" date="2023-07" db="EMBL/GenBank/DDBJ databases">
        <title>Sorghum-associated microbial communities from plants grown in Nebraska, USA.</title>
        <authorList>
            <person name="Schachtman D."/>
        </authorList>
    </citation>
    <scope>NUCLEOTIDE SEQUENCE [LARGE SCALE GENOMIC DNA]</scope>
    <source>
        <strain evidence="4 5">584</strain>
    </source>
</reference>
<dbReference type="Pfam" id="PF00753">
    <property type="entry name" value="Lactamase_B"/>
    <property type="match status" value="1"/>
</dbReference>
<dbReference type="PANTHER" id="PTHR11203:SF37">
    <property type="entry name" value="INTEGRATOR COMPLEX SUBUNIT 11"/>
    <property type="match status" value="1"/>
</dbReference>
<keyword evidence="5" id="KW-1185">Reference proteome</keyword>
<dbReference type="InterPro" id="IPR050698">
    <property type="entry name" value="MBL"/>
</dbReference>
<dbReference type="Gene3D" id="3.60.15.10">
    <property type="entry name" value="Ribonuclease Z/Hydroxyacylglutathione hydrolase-like"/>
    <property type="match status" value="1"/>
</dbReference>
<feature type="domain" description="Beta-Casp" evidence="3">
    <location>
        <begin position="258"/>
        <end position="378"/>
    </location>
</feature>
<dbReference type="SMART" id="SM01027">
    <property type="entry name" value="Beta-Casp"/>
    <property type="match status" value="1"/>
</dbReference>
<comment type="caution">
    <text evidence="4">The sequence shown here is derived from an EMBL/GenBank/DDBJ whole genome shotgun (WGS) entry which is preliminary data.</text>
</comment>